<dbReference type="Pfam" id="PF13581">
    <property type="entry name" value="HATPase_c_2"/>
    <property type="match status" value="1"/>
</dbReference>
<dbReference type="Proteomes" id="UP000283786">
    <property type="component" value="Chromosome"/>
</dbReference>
<protein>
    <submittedName>
        <fullName evidence="3">Serine-protein kinase RsbW</fullName>
        <ecNumber evidence="3">2.7.11.1</ecNumber>
    </submittedName>
</protein>
<organism evidence="3 4">
    <name type="scientific">Pseudooceanicola algae</name>
    <dbReference type="NCBI Taxonomy" id="1537215"/>
    <lineage>
        <taxon>Bacteria</taxon>
        <taxon>Pseudomonadati</taxon>
        <taxon>Pseudomonadota</taxon>
        <taxon>Alphaproteobacteria</taxon>
        <taxon>Rhodobacterales</taxon>
        <taxon>Paracoccaceae</taxon>
        <taxon>Pseudooceanicola</taxon>
    </lineage>
</organism>
<accession>A0A418SG20</accession>
<keyword evidence="4" id="KW-1185">Reference proteome</keyword>
<dbReference type="PANTHER" id="PTHR35526:SF3">
    <property type="entry name" value="ANTI-SIGMA-F FACTOR RSBW"/>
    <property type="match status" value="1"/>
</dbReference>
<dbReference type="KEGG" id="palw:PSAL_028770"/>
<keyword evidence="3" id="KW-0808">Transferase</keyword>
<name>A0A418SG20_9RHOB</name>
<dbReference type="EMBL" id="CP060436">
    <property type="protein sequence ID" value="QPM91622.1"/>
    <property type="molecule type" value="Genomic_DNA"/>
</dbReference>
<dbReference type="CDD" id="cd16936">
    <property type="entry name" value="HATPase_RsbW-like"/>
    <property type="match status" value="1"/>
</dbReference>
<reference evidence="3 4" key="1">
    <citation type="submission" date="2020-08" db="EMBL/GenBank/DDBJ databases">
        <title>Genome sequence of Rhodobacteraceae bacterium Lw-13e.</title>
        <authorList>
            <person name="Poehlein A."/>
            <person name="Wolter L."/>
            <person name="Daniel R."/>
            <person name="Brinkhoff T."/>
        </authorList>
    </citation>
    <scope>NUCLEOTIDE SEQUENCE [LARGE SCALE GENOMIC DNA]</scope>
    <source>
        <strain evidence="3 4">Lw-13e</strain>
    </source>
</reference>
<keyword evidence="3" id="KW-0418">Kinase</keyword>
<dbReference type="InterPro" id="IPR003594">
    <property type="entry name" value="HATPase_dom"/>
</dbReference>
<gene>
    <name evidence="3" type="primary">rsbW</name>
    <name evidence="3" type="ORF">PSAL_028770</name>
</gene>
<dbReference type="GO" id="GO:0004674">
    <property type="term" value="F:protein serine/threonine kinase activity"/>
    <property type="evidence" value="ECO:0007669"/>
    <property type="project" value="UniProtKB-KW"/>
</dbReference>
<sequence>MSVRNGLKAVLTSLQPYDMDAEELGTIELVLAEALNNIGEHAYEGEDRGLIHLECLWSPGGLHVQIQDQGREMPDGHAPIGTRVPLPDELAALPEGGFGWFLIRDLSRDVSYRREAGVNTLSFRIRIKMPEGR</sequence>
<dbReference type="SUPFAM" id="SSF55874">
    <property type="entry name" value="ATPase domain of HSP90 chaperone/DNA topoisomerase II/histidine kinase"/>
    <property type="match status" value="1"/>
</dbReference>
<dbReference type="AlphaFoldDB" id="A0A418SG20"/>
<dbReference type="InterPro" id="IPR036890">
    <property type="entry name" value="HATPase_C_sf"/>
</dbReference>
<proteinExistence type="predicted"/>
<dbReference type="InterPro" id="IPR050267">
    <property type="entry name" value="Anti-sigma-factor_SerPK"/>
</dbReference>
<keyword evidence="1" id="KW-0723">Serine/threonine-protein kinase</keyword>
<evidence type="ECO:0000313" key="4">
    <source>
        <dbReference type="Proteomes" id="UP000283786"/>
    </source>
</evidence>
<dbReference type="Gene3D" id="3.30.565.10">
    <property type="entry name" value="Histidine kinase-like ATPase, C-terminal domain"/>
    <property type="match status" value="1"/>
</dbReference>
<evidence type="ECO:0000256" key="1">
    <source>
        <dbReference type="ARBA" id="ARBA00022527"/>
    </source>
</evidence>
<dbReference type="EC" id="2.7.11.1" evidence="3"/>
<feature type="domain" description="Histidine kinase/HSP90-like ATPase" evidence="2">
    <location>
        <begin position="10"/>
        <end position="124"/>
    </location>
</feature>
<dbReference type="PANTHER" id="PTHR35526">
    <property type="entry name" value="ANTI-SIGMA-F FACTOR RSBW-RELATED"/>
    <property type="match status" value="1"/>
</dbReference>
<evidence type="ECO:0000259" key="2">
    <source>
        <dbReference type="Pfam" id="PF13581"/>
    </source>
</evidence>
<evidence type="ECO:0000313" key="3">
    <source>
        <dbReference type="EMBL" id="QPM91622.1"/>
    </source>
</evidence>